<dbReference type="Proteomes" id="UP000070700">
    <property type="component" value="Unassembled WGS sequence"/>
</dbReference>
<feature type="compositionally biased region" description="Basic and acidic residues" evidence="1">
    <location>
        <begin position="1"/>
        <end position="19"/>
    </location>
</feature>
<dbReference type="InterPro" id="IPR052769">
    <property type="entry name" value="TPR_domain_protein"/>
</dbReference>
<dbReference type="EMBL" id="KQ947416">
    <property type="protein sequence ID" value="KUJ16253.1"/>
    <property type="molecule type" value="Genomic_DNA"/>
</dbReference>
<dbReference type="PANTHER" id="PTHR46014:SF1">
    <property type="entry name" value="TETRATRICOPEPTIDE REPEAT PROTEIN 1"/>
    <property type="match status" value="1"/>
</dbReference>
<dbReference type="KEGG" id="psco:LY89DRAFT_697499"/>
<evidence type="ECO:0000313" key="2">
    <source>
        <dbReference type="EMBL" id="KUJ16253.1"/>
    </source>
</evidence>
<name>A0A194X7W2_MOLSC</name>
<feature type="compositionally biased region" description="Basic and acidic residues" evidence="1">
    <location>
        <begin position="144"/>
        <end position="156"/>
    </location>
</feature>
<dbReference type="GeneID" id="28826638"/>
<feature type="compositionally biased region" description="Acidic residues" evidence="1">
    <location>
        <begin position="129"/>
        <end position="139"/>
    </location>
</feature>
<feature type="compositionally biased region" description="Basic and acidic residues" evidence="1">
    <location>
        <begin position="115"/>
        <end position="128"/>
    </location>
</feature>
<evidence type="ECO:0000256" key="1">
    <source>
        <dbReference type="SAM" id="MobiDB-lite"/>
    </source>
</evidence>
<feature type="region of interest" description="Disordered" evidence="1">
    <location>
        <begin position="1"/>
        <end position="26"/>
    </location>
</feature>
<dbReference type="OrthoDB" id="1872379at2759"/>
<dbReference type="Gene3D" id="1.25.40.10">
    <property type="entry name" value="Tetratricopeptide repeat domain"/>
    <property type="match status" value="1"/>
</dbReference>
<dbReference type="RefSeq" id="XP_018070608.1">
    <property type="nucleotide sequence ID" value="XM_018216912.1"/>
</dbReference>
<dbReference type="InParanoid" id="A0A194X7W2"/>
<feature type="region of interest" description="Disordered" evidence="1">
    <location>
        <begin position="115"/>
        <end position="156"/>
    </location>
</feature>
<dbReference type="AlphaFoldDB" id="A0A194X7W2"/>
<protein>
    <recommendedName>
        <fullName evidence="4">Tetratricopeptide repeat protein 1</fullName>
    </recommendedName>
</protein>
<feature type="region of interest" description="Disordered" evidence="1">
    <location>
        <begin position="252"/>
        <end position="274"/>
    </location>
</feature>
<dbReference type="InterPro" id="IPR011990">
    <property type="entry name" value="TPR-like_helical_dom_sf"/>
</dbReference>
<proteinExistence type="predicted"/>
<accession>A0A194X7W2</accession>
<reference evidence="2 3" key="1">
    <citation type="submission" date="2015-10" db="EMBL/GenBank/DDBJ databases">
        <title>Full genome of DAOMC 229536 Phialocephala scopiformis, a fungal endophyte of spruce producing the potent anti-insectan compound rugulosin.</title>
        <authorList>
            <consortium name="DOE Joint Genome Institute"/>
            <person name="Walker A.K."/>
            <person name="Frasz S.L."/>
            <person name="Seifert K.A."/>
            <person name="Miller J.D."/>
            <person name="Mondo S.J."/>
            <person name="Labutti K."/>
            <person name="Lipzen A."/>
            <person name="Dockter R."/>
            <person name="Kennedy M."/>
            <person name="Grigoriev I.V."/>
            <person name="Spatafora J.W."/>
        </authorList>
    </citation>
    <scope>NUCLEOTIDE SEQUENCE [LARGE SCALE GENOMIC DNA]</scope>
    <source>
        <strain evidence="2 3">CBS 120377</strain>
    </source>
</reference>
<evidence type="ECO:0000313" key="3">
    <source>
        <dbReference type="Proteomes" id="UP000070700"/>
    </source>
</evidence>
<dbReference type="PANTHER" id="PTHR46014">
    <property type="entry name" value="TETRATRICOPEPTIDE REPEAT PROTEIN 1"/>
    <property type="match status" value="1"/>
</dbReference>
<gene>
    <name evidence="2" type="ORF">LY89DRAFT_697499</name>
</gene>
<sequence>MTTRTERFQRKPAEKTEEPLKDEEEEVIRFSPEEEAALLEKSNTQKTAANDLFAKASFQDAIETYDKALSTCPNYLDYEIAVLKSNISACHLKLEDWKKAMKAATASLDGLDKLQSKGKDLPKKVEGKSEEEEADEEIVSEGALKAEDTSDKGKREADIERIRAKALMRRARARSELGGWANLSGAEEDYKTLEKMQNLSMADRKIVQRQLVVLPPRTKAAQEKEMGDMMGKLKELGNGILKPFGLSTDNFQMQKDPNTGGYSMNFNQGGPPSK</sequence>
<dbReference type="SUPFAM" id="SSF48452">
    <property type="entry name" value="TPR-like"/>
    <property type="match status" value="1"/>
</dbReference>
<keyword evidence="3" id="KW-1185">Reference proteome</keyword>
<evidence type="ECO:0008006" key="4">
    <source>
        <dbReference type="Google" id="ProtNLM"/>
    </source>
</evidence>
<dbReference type="STRING" id="149040.A0A194X7W2"/>
<organism evidence="2 3">
    <name type="scientific">Mollisia scopiformis</name>
    <name type="common">Conifer needle endophyte fungus</name>
    <name type="synonym">Phialocephala scopiformis</name>
    <dbReference type="NCBI Taxonomy" id="149040"/>
    <lineage>
        <taxon>Eukaryota</taxon>
        <taxon>Fungi</taxon>
        <taxon>Dikarya</taxon>
        <taxon>Ascomycota</taxon>
        <taxon>Pezizomycotina</taxon>
        <taxon>Leotiomycetes</taxon>
        <taxon>Helotiales</taxon>
        <taxon>Mollisiaceae</taxon>
        <taxon>Mollisia</taxon>
    </lineage>
</organism>